<evidence type="ECO:0000259" key="3">
    <source>
        <dbReference type="Pfam" id="PF04664"/>
    </source>
</evidence>
<feature type="compositionally biased region" description="Acidic residues" evidence="2">
    <location>
        <begin position="582"/>
        <end position="593"/>
    </location>
</feature>
<feature type="compositionally biased region" description="Basic and acidic residues" evidence="2">
    <location>
        <begin position="321"/>
        <end position="342"/>
    </location>
</feature>
<feature type="region of interest" description="Disordered" evidence="2">
    <location>
        <begin position="319"/>
        <end position="629"/>
    </location>
</feature>
<dbReference type="Pfam" id="PF04664">
    <property type="entry name" value="OGFr_N"/>
    <property type="match status" value="1"/>
</dbReference>
<keyword evidence="4" id="KW-0675">Receptor</keyword>
<name>A0AAD8CS44_ACIOX</name>
<dbReference type="InterPro" id="IPR039574">
    <property type="entry name" value="OGFr"/>
</dbReference>
<reference evidence="4" key="1">
    <citation type="submission" date="2022-02" db="EMBL/GenBank/DDBJ databases">
        <title>Atlantic sturgeon de novo genome assembly.</title>
        <authorList>
            <person name="Stock M."/>
            <person name="Klopp C."/>
            <person name="Guiguen Y."/>
            <person name="Cabau C."/>
            <person name="Parinello H."/>
            <person name="Santidrian Yebra-Pimentel E."/>
            <person name="Kuhl H."/>
            <person name="Dirks R.P."/>
            <person name="Guessner J."/>
            <person name="Wuertz S."/>
            <person name="Du K."/>
            <person name="Schartl M."/>
        </authorList>
    </citation>
    <scope>NUCLEOTIDE SEQUENCE</scope>
    <source>
        <strain evidence="4">STURGEONOMICS-FGT-2020</strain>
        <tissue evidence="4">Whole blood</tissue>
    </source>
</reference>
<dbReference type="Proteomes" id="UP001230051">
    <property type="component" value="Unassembled WGS sequence"/>
</dbReference>
<comment type="similarity">
    <text evidence="1">Belongs to the opioid growth factor receptor family.</text>
</comment>
<feature type="region of interest" description="Disordered" evidence="2">
    <location>
        <begin position="291"/>
        <end position="310"/>
    </location>
</feature>
<feature type="compositionally biased region" description="Polar residues" evidence="2">
    <location>
        <begin position="421"/>
        <end position="438"/>
    </location>
</feature>
<keyword evidence="5" id="KW-1185">Reference proteome</keyword>
<dbReference type="GO" id="GO:0016020">
    <property type="term" value="C:membrane"/>
    <property type="evidence" value="ECO:0007669"/>
    <property type="project" value="InterPro"/>
</dbReference>
<dbReference type="EMBL" id="JAGXEW010000028">
    <property type="protein sequence ID" value="KAK1156189.1"/>
    <property type="molecule type" value="Genomic_DNA"/>
</dbReference>
<evidence type="ECO:0000256" key="1">
    <source>
        <dbReference type="ARBA" id="ARBA00010365"/>
    </source>
</evidence>
<feature type="compositionally biased region" description="Basic and acidic residues" evidence="2">
    <location>
        <begin position="469"/>
        <end position="479"/>
    </location>
</feature>
<feature type="compositionally biased region" description="Polar residues" evidence="2">
    <location>
        <begin position="362"/>
        <end position="383"/>
    </location>
</feature>
<evidence type="ECO:0000313" key="4">
    <source>
        <dbReference type="EMBL" id="KAK1156189.1"/>
    </source>
</evidence>
<feature type="compositionally biased region" description="Polar residues" evidence="2">
    <location>
        <begin position="505"/>
        <end position="549"/>
    </location>
</feature>
<accession>A0AAD8CS44</accession>
<comment type="caution">
    <text evidence="4">The sequence shown here is derived from an EMBL/GenBank/DDBJ whole genome shotgun (WGS) entry which is preliminary data.</text>
</comment>
<feature type="compositionally biased region" description="Basic and acidic residues" evidence="2">
    <location>
        <begin position="351"/>
        <end position="360"/>
    </location>
</feature>
<feature type="compositionally biased region" description="Basic and acidic residues" evidence="2">
    <location>
        <begin position="443"/>
        <end position="456"/>
    </location>
</feature>
<dbReference type="GO" id="GO:0140625">
    <property type="term" value="F:opioid growth factor receptor activity"/>
    <property type="evidence" value="ECO:0007669"/>
    <property type="project" value="InterPro"/>
</dbReference>
<dbReference type="PANTHER" id="PTHR14015">
    <property type="entry name" value="OPIOID GROWTH FACTOR RECEPTOR OGFR ZETA-TYPE OPIOID RECEPTOR"/>
    <property type="match status" value="1"/>
</dbReference>
<feature type="compositionally biased region" description="Basic and acidic residues" evidence="2">
    <location>
        <begin position="398"/>
        <end position="413"/>
    </location>
</feature>
<dbReference type="AlphaFoldDB" id="A0AAD8CS44"/>
<evidence type="ECO:0000313" key="5">
    <source>
        <dbReference type="Proteomes" id="UP001230051"/>
    </source>
</evidence>
<proteinExistence type="inferred from homology"/>
<organism evidence="4 5">
    <name type="scientific">Acipenser oxyrinchus oxyrinchus</name>
    <dbReference type="NCBI Taxonomy" id="40147"/>
    <lineage>
        <taxon>Eukaryota</taxon>
        <taxon>Metazoa</taxon>
        <taxon>Chordata</taxon>
        <taxon>Craniata</taxon>
        <taxon>Vertebrata</taxon>
        <taxon>Euteleostomi</taxon>
        <taxon>Actinopterygii</taxon>
        <taxon>Chondrostei</taxon>
        <taxon>Acipenseriformes</taxon>
        <taxon>Acipenseridae</taxon>
        <taxon>Acipenser</taxon>
    </lineage>
</organism>
<gene>
    <name evidence="4" type="primary">Ogfr</name>
    <name evidence="4" type="ORF">AOXY_G26316</name>
</gene>
<sequence>MPSEDDLECVYDSTWESLSEEDDSSDDGQQCAATGRPQKYFWNYSCSSFGFQSTRNLRAAKDMQIYRHGYPNLQENEENANKEMCNLLFYQNTFPSEPDGVTIEEFHSEWKTNYRKLERIHSYIQWLFPLREPGMNYRAYELTQKEMKAFQQSEEAKQRLVKSYKLMLGFYGIELVDEGTGEVRRANNWEERFSNLNRNSHNNLRISRILKCLGELGFEHYQAPLVKFFLTETLVNKELGSVKRSALDYFLFSIRDKKKRRELIEYAYHHYDSKEQFVWCPRKIQKRFKRRNTLGEKRKEKGSGGGLSTCEVNQCEAAEPVLEKGEDMQQDVEPEKERKGETTQDLAESVDAERKDKGSSLEEGSSVDNELDNTQSCQDNNVQPAEGKSDASLNGDGNSKESKDEGLEEDSRKNNLKANEDSANSGTRLPEASNNGETLTDDTGLKDSEPVDRADITDNQGNGTECSEMPEKAAAKDNENGVQTDACVSEGTDEGPDCEQKSTETAESNPTVVFGGSQESAGSVSQAQLSEDQSARISELPNQTTNPGNEDTAEQEGLAKDMNTEVQGSHTHIGQGIGCTSEDVEMSNGDGDDGASNGKAEPPSPMESEPIATYNEGACQDPDMEIEMF</sequence>
<protein>
    <submittedName>
        <fullName evidence="4">Opioid growth factor receptor-like</fullName>
    </submittedName>
</protein>
<dbReference type="PANTHER" id="PTHR14015:SF1">
    <property type="entry name" value="OPIOID GROWTH FACTOR RECEPTOR"/>
    <property type="match status" value="1"/>
</dbReference>
<feature type="compositionally biased region" description="Basic and acidic residues" evidence="2">
    <location>
        <begin position="293"/>
        <end position="302"/>
    </location>
</feature>
<dbReference type="InterPro" id="IPR006757">
    <property type="entry name" value="OGF_rcpt"/>
</dbReference>
<evidence type="ECO:0000256" key="2">
    <source>
        <dbReference type="SAM" id="MobiDB-lite"/>
    </source>
</evidence>
<feature type="domain" description="Opioid growth factor receptor (OGFr) conserved" evidence="3">
    <location>
        <begin position="80"/>
        <end position="283"/>
    </location>
</feature>